<name>A0AAX3N7J2_9BACL</name>
<evidence type="ECO:0000256" key="1">
    <source>
        <dbReference type="ARBA" id="ARBA00023015"/>
    </source>
</evidence>
<dbReference type="InterPro" id="IPR014036">
    <property type="entry name" value="DeoR-like_C"/>
</dbReference>
<evidence type="ECO:0000313" key="7">
    <source>
        <dbReference type="Proteomes" id="UP001220962"/>
    </source>
</evidence>
<dbReference type="SMART" id="SM01134">
    <property type="entry name" value="DeoRC"/>
    <property type="match status" value="1"/>
</dbReference>
<dbReference type="PRINTS" id="PR00037">
    <property type="entry name" value="HTHLACR"/>
</dbReference>
<protein>
    <submittedName>
        <fullName evidence="5">DeoR/GlpR family DNA-binding transcription regulator</fullName>
    </submittedName>
</protein>
<sequence length="254" mass="28711">MLVAERYAAITRLVNDRGSIRVSELSSLCQVTEETIRRDLDRLEKEGKLRRSHGGAVRIKHIDEHIETPYSEREVTRMGEKRRIALEALKFIEPHERILLDASTTAWYTARSLPNIPLTVLTNSIRVVTELSSKKHIEVIAAGGQLLPESMSFVGPLAERSLETYHVDKLFLSCQGVHLERGISEMNELQARVKQRMIGMSDQVFLLADSSKFGVQALTHVSGLDRVQQIITSHDLPEEISRTLVERSIHVTLV</sequence>
<accession>A0AAX3N7J2</accession>
<dbReference type="InterPro" id="IPR036390">
    <property type="entry name" value="WH_DNA-bd_sf"/>
</dbReference>
<dbReference type="Gene3D" id="1.10.10.10">
    <property type="entry name" value="Winged helix-like DNA-binding domain superfamily/Winged helix DNA-binding domain"/>
    <property type="match status" value="1"/>
</dbReference>
<evidence type="ECO:0000313" key="8">
    <source>
        <dbReference type="Proteomes" id="UP001221519"/>
    </source>
</evidence>
<dbReference type="PANTHER" id="PTHR30363">
    <property type="entry name" value="HTH-TYPE TRANSCRIPTIONAL REGULATOR SRLR-RELATED"/>
    <property type="match status" value="1"/>
</dbReference>
<dbReference type="InterPro" id="IPR018356">
    <property type="entry name" value="Tscrpt_reg_HTH_DeoR_CS"/>
</dbReference>
<dbReference type="Proteomes" id="UP001221519">
    <property type="component" value="Chromosome"/>
</dbReference>
<organism evidence="5 7">
    <name type="scientific">Paenibacillus urinalis</name>
    <dbReference type="NCBI Taxonomy" id="521520"/>
    <lineage>
        <taxon>Bacteria</taxon>
        <taxon>Bacillati</taxon>
        <taxon>Bacillota</taxon>
        <taxon>Bacilli</taxon>
        <taxon>Bacillales</taxon>
        <taxon>Paenibacillaceae</taxon>
        <taxon>Paenibacillus</taxon>
    </lineage>
</organism>
<proteinExistence type="predicted"/>
<dbReference type="SUPFAM" id="SSF100950">
    <property type="entry name" value="NagB/RpiA/CoA transferase-like"/>
    <property type="match status" value="1"/>
</dbReference>
<evidence type="ECO:0000256" key="2">
    <source>
        <dbReference type="ARBA" id="ARBA00023125"/>
    </source>
</evidence>
<dbReference type="Pfam" id="PF08220">
    <property type="entry name" value="HTH_DeoR"/>
    <property type="match status" value="1"/>
</dbReference>
<dbReference type="InterPro" id="IPR050313">
    <property type="entry name" value="Carb_Metab_HTH_regulators"/>
</dbReference>
<dbReference type="SMART" id="SM00420">
    <property type="entry name" value="HTH_DEOR"/>
    <property type="match status" value="1"/>
</dbReference>
<dbReference type="InterPro" id="IPR036388">
    <property type="entry name" value="WH-like_DNA-bd_sf"/>
</dbReference>
<dbReference type="GO" id="GO:0003700">
    <property type="term" value="F:DNA-binding transcription factor activity"/>
    <property type="evidence" value="ECO:0007669"/>
    <property type="project" value="InterPro"/>
</dbReference>
<evidence type="ECO:0000313" key="6">
    <source>
        <dbReference type="EMBL" id="WDI04364.1"/>
    </source>
</evidence>
<evidence type="ECO:0000256" key="3">
    <source>
        <dbReference type="ARBA" id="ARBA00023163"/>
    </source>
</evidence>
<dbReference type="PROSITE" id="PS00894">
    <property type="entry name" value="HTH_DEOR_1"/>
    <property type="match status" value="1"/>
</dbReference>
<keyword evidence="2 5" id="KW-0238">DNA-binding</keyword>
<reference evidence="5 8" key="1">
    <citation type="submission" date="2023-02" db="EMBL/GenBank/DDBJ databases">
        <title>Pathogen: clinical or host-associated sample.</title>
        <authorList>
            <person name="Hergert J."/>
            <person name="Casey R."/>
            <person name="Wagner J."/>
            <person name="Young E.L."/>
            <person name="Oakeson K.F."/>
        </authorList>
    </citation>
    <scope>NUCLEOTIDE SEQUENCE</scope>
    <source>
        <strain evidence="6 8">2022CK-00829</strain>
        <strain evidence="5">2022CK-00830</strain>
    </source>
</reference>
<dbReference type="RefSeq" id="WP_047909546.1">
    <property type="nucleotide sequence ID" value="NZ_CP118101.1"/>
</dbReference>
<gene>
    <name evidence="5" type="ORF">PUW23_10905</name>
    <name evidence="6" type="ORF">PUW25_10590</name>
</gene>
<dbReference type="Pfam" id="PF00455">
    <property type="entry name" value="DeoRC"/>
    <property type="match status" value="1"/>
</dbReference>
<keyword evidence="1" id="KW-0805">Transcription regulation</keyword>
<dbReference type="InterPro" id="IPR037171">
    <property type="entry name" value="NagB/RpiA_transferase-like"/>
</dbReference>
<dbReference type="GO" id="GO:0003677">
    <property type="term" value="F:DNA binding"/>
    <property type="evidence" value="ECO:0007669"/>
    <property type="project" value="UniProtKB-KW"/>
</dbReference>
<feature type="domain" description="HTH deoR-type" evidence="4">
    <location>
        <begin position="3"/>
        <end position="58"/>
    </location>
</feature>
<dbReference type="InterPro" id="IPR001034">
    <property type="entry name" value="DeoR_HTH"/>
</dbReference>
<evidence type="ECO:0000259" key="4">
    <source>
        <dbReference type="PROSITE" id="PS51000"/>
    </source>
</evidence>
<dbReference type="EMBL" id="CP118101">
    <property type="protein sequence ID" value="WDH84682.1"/>
    <property type="molecule type" value="Genomic_DNA"/>
</dbReference>
<evidence type="ECO:0000313" key="5">
    <source>
        <dbReference type="EMBL" id="WDH84682.1"/>
    </source>
</evidence>
<dbReference type="Proteomes" id="UP001220962">
    <property type="component" value="Chromosome"/>
</dbReference>
<dbReference type="EMBL" id="CP118108">
    <property type="protein sequence ID" value="WDI04364.1"/>
    <property type="molecule type" value="Genomic_DNA"/>
</dbReference>
<dbReference type="Gene3D" id="3.40.50.1360">
    <property type="match status" value="1"/>
</dbReference>
<dbReference type="PROSITE" id="PS51000">
    <property type="entry name" value="HTH_DEOR_2"/>
    <property type="match status" value="1"/>
</dbReference>
<dbReference type="SUPFAM" id="SSF46785">
    <property type="entry name" value="Winged helix' DNA-binding domain"/>
    <property type="match status" value="1"/>
</dbReference>
<keyword evidence="8" id="KW-1185">Reference proteome</keyword>
<dbReference type="AlphaFoldDB" id="A0AAX3N7J2"/>
<dbReference type="PANTHER" id="PTHR30363:SF44">
    <property type="entry name" value="AGA OPERON TRANSCRIPTIONAL REPRESSOR-RELATED"/>
    <property type="match status" value="1"/>
</dbReference>
<keyword evidence="3" id="KW-0804">Transcription</keyword>